<protein>
    <submittedName>
        <fullName evidence="1">Uncharacterized protein</fullName>
    </submittedName>
</protein>
<proteinExistence type="predicted"/>
<evidence type="ECO:0000313" key="1">
    <source>
        <dbReference type="EMBL" id="RDB26614.1"/>
    </source>
</evidence>
<accession>A0A369K4B8</accession>
<dbReference type="EMBL" id="LUEZ02000025">
    <property type="protein sequence ID" value="RDB26614.1"/>
    <property type="molecule type" value="Genomic_DNA"/>
</dbReference>
<evidence type="ECO:0000313" key="2">
    <source>
        <dbReference type="Proteomes" id="UP000076154"/>
    </source>
</evidence>
<dbReference type="Proteomes" id="UP000076154">
    <property type="component" value="Unassembled WGS sequence"/>
</dbReference>
<gene>
    <name evidence="1" type="ORF">Hypma_005572</name>
</gene>
<dbReference type="AlphaFoldDB" id="A0A369K4B8"/>
<comment type="caution">
    <text evidence="1">The sequence shown here is derived from an EMBL/GenBank/DDBJ whole genome shotgun (WGS) entry which is preliminary data.</text>
</comment>
<reference evidence="1" key="1">
    <citation type="submission" date="2018-04" db="EMBL/GenBank/DDBJ databases">
        <title>Whole genome sequencing of Hypsizygus marmoreus.</title>
        <authorList>
            <person name="Choi I.-G."/>
            <person name="Min B."/>
            <person name="Kim J.-G."/>
            <person name="Kim S."/>
            <person name="Oh Y.-L."/>
            <person name="Kong W.-S."/>
            <person name="Park H."/>
            <person name="Jeong J."/>
            <person name="Song E.-S."/>
        </authorList>
    </citation>
    <scope>NUCLEOTIDE SEQUENCE [LARGE SCALE GENOMIC DNA]</scope>
    <source>
        <strain evidence="1">51987-8</strain>
    </source>
</reference>
<dbReference type="InParanoid" id="A0A369K4B8"/>
<sequence>MRVSSTPSLVVPQFLFSFKTSDFICIGHNHQAIGDQPQPIHVSICSYFFLSGSSGFGMPILRSYWVPKPIYYDENPADRNGGKDLDQTPLA</sequence>
<organism evidence="1 2">
    <name type="scientific">Hypsizygus marmoreus</name>
    <name type="common">White beech mushroom</name>
    <name type="synonym">Agaricus marmoreus</name>
    <dbReference type="NCBI Taxonomy" id="39966"/>
    <lineage>
        <taxon>Eukaryota</taxon>
        <taxon>Fungi</taxon>
        <taxon>Dikarya</taxon>
        <taxon>Basidiomycota</taxon>
        <taxon>Agaricomycotina</taxon>
        <taxon>Agaricomycetes</taxon>
        <taxon>Agaricomycetidae</taxon>
        <taxon>Agaricales</taxon>
        <taxon>Tricholomatineae</taxon>
        <taxon>Lyophyllaceae</taxon>
        <taxon>Hypsizygus</taxon>
    </lineage>
</organism>
<keyword evidence="2" id="KW-1185">Reference proteome</keyword>
<name>A0A369K4B8_HYPMA</name>